<dbReference type="PANTHER" id="PTHR42110">
    <property type="entry name" value="L-ASPARAGINASE, PUTATIVE (AFU_ORTHOLOGUE AFUA_3G11890)-RELATED"/>
    <property type="match status" value="1"/>
</dbReference>
<dbReference type="RefSeq" id="WP_434011010.1">
    <property type="nucleotide sequence ID" value="NZ_AP027732.1"/>
</dbReference>
<dbReference type="InterPro" id="IPR010349">
    <property type="entry name" value="Asparaginase_II"/>
</dbReference>
<proteinExistence type="predicted"/>
<organism evidence="1 2">
    <name type="scientific">Frondihabitans sucicola</name>
    <dbReference type="NCBI Taxonomy" id="1268041"/>
    <lineage>
        <taxon>Bacteria</taxon>
        <taxon>Bacillati</taxon>
        <taxon>Actinomycetota</taxon>
        <taxon>Actinomycetes</taxon>
        <taxon>Micrococcales</taxon>
        <taxon>Microbacteriaceae</taxon>
        <taxon>Frondihabitans</taxon>
    </lineage>
</organism>
<accession>A0ABN6Y4V8</accession>
<evidence type="ECO:0000313" key="1">
    <source>
        <dbReference type="EMBL" id="BDZ51016.1"/>
    </source>
</evidence>
<name>A0ABN6Y4V8_9MICO</name>
<reference evidence="2" key="1">
    <citation type="journal article" date="2019" name="Int. J. Syst. Evol. Microbiol.">
        <title>The Global Catalogue of Microorganisms (GCM) 10K type strain sequencing project: providing services to taxonomists for standard genome sequencing and annotation.</title>
        <authorList>
            <consortium name="The Broad Institute Genomics Platform"/>
            <consortium name="The Broad Institute Genome Sequencing Center for Infectious Disease"/>
            <person name="Wu L."/>
            <person name="Ma J."/>
        </authorList>
    </citation>
    <scope>NUCLEOTIDE SEQUENCE [LARGE SCALE GENOMIC DNA]</scope>
    <source>
        <strain evidence="2">NBRC 108728</strain>
    </source>
</reference>
<evidence type="ECO:0000313" key="2">
    <source>
        <dbReference type="Proteomes" id="UP001321486"/>
    </source>
</evidence>
<gene>
    <name evidence="1" type="primary">ansA</name>
    <name evidence="1" type="ORF">GCM10025867_32570</name>
</gene>
<sequence length="338" mass="35122">MNDQAERSTLSSTRHPLEVSGSVELAVLERSGMTESRHIGAAAVVSSDGALLRSVGDVSASVYPRSCLKPFQALTVLRSGVRLDGVQAVLATASHAGTPDHQAVVTAMLERIGATEDDLLCPPDWPYDRETARTASTKRRIFMNCSGKHSSFLLACAENGWDAAHYDDLDHPLQVAARETVADYVGETIDHAGVDGCGAPVFATTLAGLARGVARLTHSATTDADADAGHLVRAVLADPWALDGHDRANTVTIEELGLLAKLGAEGVMVMGTTDGVAVAVKVLDGNLRAGTLTALHLLVAEGVVPQEDADRVLARTLERVTGGGDLVGGIRAGAGLAV</sequence>
<dbReference type="Pfam" id="PF06089">
    <property type="entry name" value="Asparaginase_II"/>
    <property type="match status" value="1"/>
</dbReference>
<dbReference type="PANTHER" id="PTHR42110:SF1">
    <property type="entry name" value="L-ASPARAGINASE, PUTATIVE (AFU_ORTHOLOGUE AFUA_3G11890)-RELATED"/>
    <property type="match status" value="1"/>
</dbReference>
<protein>
    <submittedName>
        <fullName evidence="1">Asparaginase</fullName>
    </submittedName>
</protein>
<keyword evidence="2" id="KW-1185">Reference proteome</keyword>
<dbReference type="Proteomes" id="UP001321486">
    <property type="component" value="Chromosome"/>
</dbReference>
<dbReference type="EMBL" id="AP027732">
    <property type="protein sequence ID" value="BDZ51016.1"/>
    <property type="molecule type" value="Genomic_DNA"/>
</dbReference>